<dbReference type="Gene3D" id="3.40.50.1000">
    <property type="entry name" value="HAD superfamily/HAD-like"/>
    <property type="match status" value="1"/>
</dbReference>
<dbReference type="NCBIfam" id="TIGR01509">
    <property type="entry name" value="HAD-SF-IA-v3"/>
    <property type="match status" value="1"/>
</dbReference>
<dbReference type="InterPro" id="IPR041492">
    <property type="entry name" value="HAD_2"/>
</dbReference>
<accession>A0A1G1XYA0</accession>
<reference evidence="1 2" key="1">
    <citation type="journal article" date="2016" name="Nat. Commun.">
        <title>Thousands of microbial genomes shed light on interconnected biogeochemical processes in an aquifer system.</title>
        <authorList>
            <person name="Anantharaman K."/>
            <person name="Brown C.T."/>
            <person name="Hug L.A."/>
            <person name="Sharon I."/>
            <person name="Castelle C.J."/>
            <person name="Probst A.J."/>
            <person name="Thomas B.C."/>
            <person name="Singh A."/>
            <person name="Wilkins M.J."/>
            <person name="Karaoz U."/>
            <person name="Brodie E.L."/>
            <person name="Williams K.H."/>
            <person name="Hubbard S.S."/>
            <person name="Banfield J.F."/>
        </authorList>
    </citation>
    <scope>NUCLEOTIDE SEQUENCE [LARGE SCALE GENOMIC DNA]</scope>
</reference>
<proteinExistence type="predicted"/>
<dbReference type="InterPro" id="IPR036412">
    <property type="entry name" value="HAD-like_sf"/>
</dbReference>
<dbReference type="AlphaFoldDB" id="A0A1G1XYA0"/>
<comment type="caution">
    <text evidence="1">The sequence shown here is derived from an EMBL/GenBank/DDBJ whole genome shotgun (WGS) entry which is preliminary data.</text>
</comment>
<evidence type="ECO:0000313" key="1">
    <source>
        <dbReference type="EMBL" id="OGY44992.1"/>
    </source>
</evidence>
<dbReference type="SUPFAM" id="SSF56784">
    <property type="entry name" value="HAD-like"/>
    <property type="match status" value="1"/>
</dbReference>
<dbReference type="STRING" id="1797533.A2731_00410"/>
<gene>
    <name evidence="1" type="ORF">A2731_00410</name>
</gene>
<dbReference type="PANTHER" id="PTHR43611:SF3">
    <property type="entry name" value="FLAVIN MONONUCLEOTIDE HYDROLASE 1, CHLOROPLATIC"/>
    <property type="match status" value="1"/>
</dbReference>
<dbReference type="Proteomes" id="UP000176241">
    <property type="component" value="Unassembled WGS sequence"/>
</dbReference>
<dbReference type="InterPro" id="IPR023214">
    <property type="entry name" value="HAD_sf"/>
</dbReference>
<dbReference type="InterPro" id="IPR006439">
    <property type="entry name" value="HAD-SF_hydro_IA"/>
</dbReference>
<protein>
    <submittedName>
        <fullName evidence="1">Uncharacterized protein</fullName>
    </submittedName>
</protein>
<evidence type="ECO:0000313" key="2">
    <source>
        <dbReference type="Proteomes" id="UP000176241"/>
    </source>
</evidence>
<dbReference type="NCBIfam" id="TIGR01549">
    <property type="entry name" value="HAD-SF-IA-v1"/>
    <property type="match status" value="1"/>
</dbReference>
<sequence length="186" mass="21777">MSFKIKGIFFDLTRVIQLDPYPVWFFISDLKYMVKPGVSRQIFLDNEEEQKKDSVNISPELKKEILHYLRFKKRTNWQLVRVIEQLAKNYKIGIISNHGPKLEQRIKEKMGINHQFDAVISSGDWGVEKPNSKIYQIALEKINLKPQDLIYIDDNSNYVAVAESLGMKGIVYKNLNQLLKELSFLK</sequence>
<organism evidence="1 2">
    <name type="scientific">Candidatus Buchananbacteria bacterium RIFCSPHIGHO2_01_FULL_39_8</name>
    <dbReference type="NCBI Taxonomy" id="1797533"/>
    <lineage>
        <taxon>Bacteria</taxon>
        <taxon>Candidatus Buchananiibacteriota</taxon>
    </lineage>
</organism>
<dbReference type="PANTHER" id="PTHR43611">
    <property type="entry name" value="ALPHA-D-GLUCOSE 1-PHOSPHATE PHOSPHATASE"/>
    <property type="match status" value="1"/>
</dbReference>
<dbReference type="EMBL" id="MHIC01000020">
    <property type="protein sequence ID" value="OGY44992.1"/>
    <property type="molecule type" value="Genomic_DNA"/>
</dbReference>
<dbReference type="Pfam" id="PF13419">
    <property type="entry name" value="HAD_2"/>
    <property type="match status" value="1"/>
</dbReference>
<name>A0A1G1XYA0_9BACT</name>